<dbReference type="Proteomes" id="UP000444721">
    <property type="component" value="Unassembled WGS sequence"/>
</dbReference>
<dbReference type="EMBL" id="VFQX01000012">
    <property type="protein sequence ID" value="KAF0981931.1"/>
    <property type="molecule type" value="Genomic_DNA"/>
</dbReference>
<evidence type="ECO:0000259" key="1">
    <source>
        <dbReference type="PROSITE" id="PS50162"/>
    </source>
</evidence>
<dbReference type="Gene3D" id="3.40.50.300">
    <property type="entry name" value="P-loop containing nucleotide triphosphate hydrolases"/>
    <property type="match status" value="1"/>
</dbReference>
<name>A0A6A5C4B3_NAEFO</name>
<keyword evidence="3" id="KW-1185">Reference proteome</keyword>
<dbReference type="VEuPathDB" id="AmoebaDB:NfTy_021730"/>
<protein>
    <recommendedName>
        <fullName evidence="1">RecA family profile 1 domain-containing protein</fullName>
    </recommendedName>
</protein>
<dbReference type="VEuPathDB" id="AmoebaDB:NF0049450"/>
<dbReference type="InterPro" id="IPR013632">
    <property type="entry name" value="Rad51_C"/>
</dbReference>
<dbReference type="Pfam" id="PF08423">
    <property type="entry name" value="Rad51"/>
    <property type="match status" value="1"/>
</dbReference>
<feature type="domain" description="RecA family profile 1" evidence="1">
    <location>
        <begin position="86"/>
        <end position="263"/>
    </location>
</feature>
<dbReference type="GO" id="GO:0003690">
    <property type="term" value="F:double-stranded DNA binding"/>
    <property type="evidence" value="ECO:0007669"/>
    <property type="project" value="TreeGrafter"/>
</dbReference>
<comment type="caution">
    <text evidence="2">The sequence shown here is derived from an EMBL/GenBank/DDBJ whole genome shotgun (WGS) entry which is preliminary data.</text>
</comment>
<reference evidence="2 3" key="1">
    <citation type="journal article" date="2019" name="Sci. Rep.">
        <title>Nanopore sequencing improves the draft genome of the human pathogenic amoeba Naegleria fowleri.</title>
        <authorList>
            <person name="Liechti N."/>
            <person name="Schurch N."/>
            <person name="Bruggmann R."/>
            <person name="Wittwer M."/>
        </authorList>
    </citation>
    <scope>NUCLEOTIDE SEQUENCE [LARGE SCALE GENOMIC DNA]</scope>
    <source>
        <strain evidence="2 3">ATCC 30894</strain>
    </source>
</reference>
<dbReference type="VEuPathDB" id="AmoebaDB:FDP41_011792"/>
<dbReference type="RefSeq" id="XP_044566644.1">
    <property type="nucleotide sequence ID" value="XM_044702240.1"/>
</dbReference>
<dbReference type="PANTHER" id="PTHR46456:SF1">
    <property type="entry name" value="DNA REPAIR PROTEIN RAD51 HOMOLOG 2"/>
    <property type="match status" value="1"/>
</dbReference>
<dbReference type="GeneID" id="68119007"/>
<dbReference type="GO" id="GO:0000400">
    <property type="term" value="F:four-way junction DNA binding"/>
    <property type="evidence" value="ECO:0007669"/>
    <property type="project" value="TreeGrafter"/>
</dbReference>
<dbReference type="GO" id="GO:0003697">
    <property type="term" value="F:single-stranded DNA binding"/>
    <property type="evidence" value="ECO:0007669"/>
    <property type="project" value="TreeGrafter"/>
</dbReference>
<dbReference type="InterPro" id="IPR030548">
    <property type="entry name" value="RAD51B"/>
</dbReference>
<proteinExistence type="predicted"/>
<dbReference type="InterPro" id="IPR020588">
    <property type="entry name" value="RecA_ATP-bd"/>
</dbReference>
<sequence length="327" mass="36655">MSSIRLADLSIFTDKELQALAQNGIITTQHLLCVSGSRLRYILDTDTVASAMELVRKVIFKTNLVSENDVKNPKTALSLLQERNAEKLYLPLQYIPSFNELFHGGLSLNSITEIVGQSSSGKTEFCLTVVCDLLVSNNDFGCVIFDTEQKRTYLLTRILEILRKRNPDLTDIEIDERVTNRCTIIDITSSKELIDNLDDMEEFIFEKNIKLLIIDSLGTLASKEFMGKEGGIFERASALQTEATLLKQLNEKFKVGVIVTNTLSQESEHAHLGVNWFHFVNHRLKISKVEETKLILSIQKSAVVSNSSMCLAIDGVGLRELSHASEQ</sequence>
<dbReference type="InterPro" id="IPR003593">
    <property type="entry name" value="AAA+_ATPase"/>
</dbReference>
<gene>
    <name evidence="2" type="ORF">FDP41_011792</name>
</gene>
<dbReference type="OrthoDB" id="1861185at2759"/>
<dbReference type="SMART" id="SM00382">
    <property type="entry name" value="AAA"/>
    <property type="match status" value="1"/>
</dbReference>
<dbReference type="GO" id="GO:0033063">
    <property type="term" value="C:Rad51B-Rad51C-Rad51D-XRCC2 complex"/>
    <property type="evidence" value="ECO:0007669"/>
    <property type="project" value="InterPro"/>
</dbReference>
<organism evidence="2 3">
    <name type="scientific">Naegleria fowleri</name>
    <name type="common">Brain eating amoeba</name>
    <dbReference type="NCBI Taxonomy" id="5763"/>
    <lineage>
        <taxon>Eukaryota</taxon>
        <taxon>Discoba</taxon>
        <taxon>Heterolobosea</taxon>
        <taxon>Tetramitia</taxon>
        <taxon>Eutetramitia</taxon>
        <taxon>Vahlkampfiidae</taxon>
        <taxon>Naegleria</taxon>
    </lineage>
</organism>
<dbReference type="GO" id="GO:0140664">
    <property type="term" value="F:ATP-dependent DNA damage sensor activity"/>
    <property type="evidence" value="ECO:0007669"/>
    <property type="project" value="InterPro"/>
</dbReference>
<dbReference type="PANTHER" id="PTHR46456">
    <property type="entry name" value="DNA REPAIR PROTEIN RAD51 HOMOLOG 2"/>
    <property type="match status" value="1"/>
</dbReference>
<dbReference type="AlphaFoldDB" id="A0A6A5C4B3"/>
<evidence type="ECO:0000313" key="3">
    <source>
        <dbReference type="Proteomes" id="UP000444721"/>
    </source>
</evidence>
<dbReference type="GO" id="GO:0005524">
    <property type="term" value="F:ATP binding"/>
    <property type="evidence" value="ECO:0007669"/>
    <property type="project" value="InterPro"/>
</dbReference>
<dbReference type="OMA" id="QRIHTFR"/>
<dbReference type="InterPro" id="IPR027417">
    <property type="entry name" value="P-loop_NTPase"/>
</dbReference>
<dbReference type="SUPFAM" id="SSF52540">
    <property type="entry name" value="P-loop containing nucleoside triphosphate hydrolases"/>
    <property type="match status" value="1"/>
</dbReference>
<dbReference type="GO" id="GO:0005657">
    <property type="term" value="C:replication fork"/>
    <property type="evidence" value="ECO:0007669"/>
    <property type="project" value="TreeGrafter"/>
</dbReference>
<dbReference type="PROSITE" id="PS50162">
    <property type="entry name" value="RECA_2"/>
    <property type="match status" value="1"/>
</dbReference>
<accession>A0A6A5C4B3</accession>
<dbReference type="GO" id="GO:0000724">
    <property type="term" value="P:double-strand break repair via homologous recombination"/>
    <property type="evidence" value="ECO:0007669"/>
    <property type="project" value="InterPro"/>
</dbReference>
<evidence type="ECO:0000313" key="2">
    <source>
        <dbReference type="EMBL" id="KAF0981931.1"/>
    </source>
</evidence>